<name>A0A4Y7PRY0_9AGAM</name>
<feature type="compositionally biased region" description="Polar residues" evidence="1">
    <location>
        <begin position="138"/>
        <end position="153"/>
    </location>
</feature>
<keyword evidence="3" id="KW-1185">Reference proteome</keyword>
<dbReference type="EMBL" id="ML170212">
    <property type="protein sequence ID" value="TDL18134.1"/>
    <property type="molecule type" value="Genomic_DNA"/>
</dbReference>
<dbReference type="Proteomes" id="UP000294933">
    <property type="component" value="Unassembled WGS sequence"/>
</dbReference>
<proteinExistence type="predicted"/>
<evidence type="ECO:0000313" key="3">
    <source>
        <dbReference type="Proteomes" id="UP000294933"/>
    </source>
</evidence>
<evidence type="ECO:0000313" key="2">
    <source>
        <dbReference type="EMBL" id="TDL18134.1"/>
    </source>
</evidence>
<dbReference type="AlphaFoldDB" id="A0A4Y7PRY0"/>
<sequence length="164" mass="18888">MARDLCFPNPSDNPRRSITINSNRPRARSTRLRLVLQHPSLILTYAICLTGSIRGTCSTTRISGSKHCKRAEGARPARIVAHPTARIADTWRVRETNINLVPTWWWTWFMSMKRQVPQRREQRQSECELGMRAKETTSARSCPSSSNPQTNWRTRGVGLYPRVR</sequence>
<reference evidence="2 3" key="1">
    <citation type="submission" date="2018-06" db="EMBL/GenBank/DDBJ databases">
        <title>A transcriptomic atlas of mushroom development highlights an independent origin of complex multicellularity.</title>
        <authorList>
            <consortium name="DOE Joint Genome Institute"/>
            <person name="Krizsan K."/>
            <person name="Almasi E."/>
            <person name="Merenyi Z."/>
            <person name="Sahu N."/>
            <person name="Viragh M."/>
            <person name="Koszo T."/>
            <person name="Mondo S."/>
            <person name="Kiss B."/>
            <person name="Balint B."/>
            <person name="Kues U."/>
            <person name="Barry K."/>
            <person name="Hegedus J.C."/>
            <person name="Henrissat B."/>
            <person name="Johnson J."/>
            <person name="Lipzen A."/>
            <person name="Ohm R."/>
            <person name="Nagy I."/>
            <person name="Pangilinan J."/>
            <person name="Yan J."/>
            <person name="Xiong Y."/>
            <person name="Grigoriev I.V."/>
            <person name="Hibbett D.S."/>
            <person name="Nagy L.G."/>
        </authorList>
    </citation>
    <scope>NUCLEOTIDE SEQUENCE [LARGE SCALE GENOMIC DNA]</scope>
    <source>
        <strain evidence="2 3">SZMC22713</strain>
    </source>
</reference>
<gene>
    <name evidence="2" type="ORF">BD410DRAFT_510091</name>
</gene>
<organism evidence="2 3">
    <name type="scientific">Rickenella mellea</name>
    <dbReference type="NCBI Taxonomy" id="50990"/>
    <lineage>
        <taxon>Eukaryota</taxon>
        <taxon>Fungi</taxon>
        <taxon>Dikarya</taxon>
        <taxon>Basidiomycota</taxon>
        <taxon>Agaricomycotina</taxon>
        <taxon>Agaricomycetes</taxon>
        <taxon>Hymenochaetales</taxon>
        <taxon>Rickenellaceae</taxon>
        <taxon>Rickenella</taxon>
    </lineage>
</organism>
<protein>
    <submittedName>
        <fullName evidence="2">Uncharacterized protein</fullName>
    </submittedName>
</protein>
<evidence type="ECO:0000256" key="1">
    <source>
        <dbReference type="SAM" id="MobiDB-lite"/>
    </source>
</evidence>
<feature type="compositionally biased region" description="Polar residues" evidence="1">
    <location>
        <begin position="10"/>
        <end position="21"/>
    </location>
</feature>
<feature type="region of interest" description="Disordered" evidence="1">
    <location>
        <begin position="132"/>
        <end position="164"/>
    </location>
</feature>
<dbReference type="VEuPathDB" id="FungiDB:BD410DRAFT_510091"/>
<feature type="region of interest" description="Disordered" evidence="1">
    <location>
        <begin position="1"/>
        <end position="21"/>
    </location>
</feature>
<accession>A0A4Y7PRY0</accession>